<dbReference type="AlphaFoldDB" id="A0A517XY12"/>
<protein>
    <submittedName>
        <fullName evidence="2">Plasmid stabilization system protein</fullName>
    </submittedName>
</protein>
<dbReference type="Gene3D" id="3.30.2310.20">
    <property type="entry name" value="RelE-like"/>
    <property type="match status" value="1"/>
</dbReference>
<dbReference type="InterPro" id="IPR035093">
    <property type="entry name" value="RelE/ParE_toxin_dom_sf"/>
</dbReference>
<evidence type="ECO:0000313" key="3">
    <source>
        <dbReference type="Proteomes" id="UP000319576"/>
    </source>
</evidence>
<sequence>MTYRFLDVARADLDDAAAWYEARQAGLGGELIDEVHAAVSRVLAMPLAYPKVAGCPRGREVRVVVPHRYDFLVVYEATASEVIIISVTHGRSARHQWRQRLP</sequence>
<dbReference type="OrthoDB" id="9809155at2"/>
<evidence type="ECO:0000256" key="1">
    <source>
        <dbReference type="ARBA" id="ARBA00022649"/>
    </source>
</evidence>
<organism evidence="2 3">
    <name type="scientific">Urbifossiella limnaea</name>
    <dbReference type="NCBI Taxonomy" id="2528023"/>
    <lineage>
        <taxon>Bacteria</taxon>
        <taxon>Pseudomonadati</taxon>
        <taxon>Planctomycetota</taxon>
        <taxon>Planctomycetia</taxon>
        <taxon>Gemmatales</taxon>
        <taxon>Gemmataceae</taxon>
        <taxon>Urbifossiella</taxon>
    </lineage>
</organism>
<accession>A0A517XY12</accession>
<dbReference type="InterPro" id="IPR007712">
    <property type="entry name" value="RelE/ParE_toxin"/>
</dbReference>
<name>A0A517XY12_9BACT</name>
<reference evidence="2 3" key="1">
    <citation type="submission" date="2019-02" db="EMBL/GenBank/DDBJ databases">
        <title>Deep-cultivation of Planctomycetes and their phenomic and genomic characterization uncovers novel biology.</title>
        <authorList>
            <person name="Wiegand S."/>
            <person name="Jogler M."/>
            <person name="Boedeker C."/>
            <person name="Pinto D."/>
            <person name="Vollmers J."/>
            <person name="Rivas-Marin E."/>
            <person name="Kohn T."/>
            <person name="Peeters S.H."/>
            <person name="Heuer A."/>
            <person name="Rast P."/>
            <person name="Oberbeckmann S."/>
            <person name="Bunk B."/>
            <person name="Jeske O."/>
            <person name="Meyerdierks A."/>
            <person name="Storesund J.E."/>
            <person name="Kallscheuer N."/>
            <person name="Luecker S."/>
            <person name="Lage O.M."/>
            <person name="Pohl T."/>
            <person name="Merkel B.J."/>
            <person name="Hornburger P."/>
            <person name="Mueller R.-W."/>
            <person name="Bruemmer F."/>
            <person name="Labrenz M."/>
            <person name="Spormann A.M."/>
            <person name="Op den Camp H."/>
            <person name="Overmann J."/>
            <person name="Amann R."/>
            <person name="Jetten M.S.M."/>
            <person name="Mascher T."/>
            <person name="Medema M.H."/>
            <person name="Devos D.P."/>
            <person name="Kaster A.-K."/>
            <person name="Ovreas L."/>
            <person name="Rohde M."/>
            <person name="Galperin M.Y."/>
            <person name="Jogler C."/>
        </authorList>
    </citation>
    <scope>NUCLEOTIDE SEQUENCE [LARGE SCALE GENOMIC DNA]</scope>
    <source>
        <strain evidence="2 3">ETA_A1</strain>
    </source>
</reference>
<evidence type="ECO:0000313" key="2">
    <source>
        <dbReference type="EMBL" id="QDU22399.1"/>
    </source>
</evidence>
<dbReference type="RefSeq" id="WP_145242098.1">
    <property type="nucleotide sequence ID" value="NZ_CP036273.1"/>
</dbReference>
<keyword evidence="3" id="KW-1185">Reference proteome</keyword>
<keyword evidence="1" id="KW-1277">Toxin-antitoxin system</keyword>
<dbReference type="EMBL" id="CP036273">
    <property type="protein sequence ID" value="QDU22399.1"/>
    <property type="molecule type" value="Genomic_DNA"/>
</dbReference>
<gene>
    <name evidence="2" type="ORF">ETAA1_43790</name>
</gene>
<dbReference type="KEGG" id="uli:ETAA1_43790"/>
<proteinExistence type="predicted"/>
<dbReference type="Proteomes" id="UP000319576">
    <property type="component" value="Chromosome"/>
</dbReference>
<dbReference type="Pfam" id="PF05016">
    <property type="entry name" value="ParE_toxin"/>
    <property type="match status" value="1"/>
</dbReference>